<dbReference type="Proteomes" id="UP001597216">
    <property type="component" value="Unassembled WGS sequence"/>
</dbReference>
<dbReference type="RefSeq" id="WP_377352738.1">
    <property type="nucleotide sequence ID" value="NZ_JBHTLQ010000006.1"/>
</dbReference>
<organism evidence="3 4">
    <name type="scientific">Phenylobacterium conjunctum</name>
    <dbReference type="NCBI Taxonomy" id="1298959"/>
    <lineage>
        <taxon>Bacteria</taxon>
        <taxon>Pseudomonadati</taxon>
        <taxon>Pseudomonadota</taxon>
        <taxon>Alphaproteobacteria</taxon>
        <taxon>Caulobacterales</taxon>
        <taxon>Caulobacteraceae</taxon>
        <taxon>Phenylobacterium</taxon>
    </lineage>
</organism>
<name>A0ABW3T0P2_9CAUL</name>
<comment type="caution">
    <text evidence="3">The sequence shown here is derived from an EMBL/GenBank/DDBJ whole genome shotgun (WGS) entry which is preliminary data.</text>
</comment>
<dbReference type="SUPFAM" id="SSF51556">
    <property type="entry name" value="Metallo-dependent hydrolases"/>
    <property type="match status" value="1"/>
</dbReference>
<sequence length="589" mass="63265">MIRAMTRAGRIAAIAVSALALLPVAAQAARGADTIYRDATVLTVDDQKPRAQAVAIRDGLIVGVGSDREILARWGQGARIVDLKGKTLVPGFVDGHSHIGDLVSLWRLPDLSPPPVGATRTIADVQRILGAALTKAAPAPGKVLLGVGYDDSLLAERRHPSKADLDAVSTSQPICIMHVSGHMARCNSAALALIGVTRDTPDPVGGHLGRDAQGEPDGVIEENALAFVMKAAPIPTYAQAVQDFAEIQTYYAAQGYTTAQDGATSNAVTFQLLQDGQRDNSLILDIIAYPRWDVIDAAVAKRGLQIGAPFKNHLKFAGVKVIGDGSPQGKTAWLKEPYVHPPHGAPLDYRGFPNVPPADLAKLYDTYLGRGWQVQTHCNGDACIDSVIDALGKAEAAHPGAKDTRPVVIHSQVTRADQLQAYAKLGVFPSFFAEHTYYWGDWHRTETLGPDRAAFISPTAQALKDGVRFSLHSDAPVVPPVAMHVMWSAVNRVTRSGYPLGPDQRLTPMEALRAITLWPAWQQHEETTRGSITVGKQADLVVLEANPLTVEPMSIRNIKVLLTVKSGREIFRLGETPVARRPFAGEPVS</sequence>
<accession>A0ABW3T0P2</accession>
<keyword evidence="1" id="KW-0732">Signal</keyword>
<keyword evidence="3" id="KW-0378">Hydrolase</keyword>
<dbReference type="Pfam" id="PF07969">
    <property type="entry name" value="Amidohydro_3"/>
    <property type="match status" value="1"/>
</dbReference>
<dbReference type="InterPro" id="IPR033932">
    <property type="entry name" value="YtcJ-like"/>
</dbReference>
<dbReference type="CDD" id="cd01300">
    <property type="entry name" value="YtcJ_like"/>
    <property type="match status" value="1"/>
</dbReference>
<evidence type="ECO:0000313" key="3">
    <source>
        <dbReference type="EMBL" id="MFD1189791.1"/>
    </source>
</evidence>
<feature type="chain" id="PRO_5046007979" evidence="1">
    <location>
        <begin position="29"/>
        <end position="589"/>
    </location>
</feature>
<evidence type="ECO:0000313" key="4">
    <source>
        <dbReference type="Proteomes" id="UP001597216"/>
    </source>
</evidence>
<dbReference type="Gene3D" id="2.30.40.10">
    <property type="entry name" value="Urease, subunit C, domain 1"/>
    <property type="match status" value="1"/>
</dbReference>
<dbReference type="InterPro" id="IPR013108">
    <property type="entry name" value="Amidohydro_3"/>
</dbReference>
<keyword evidence="4" id="KW-1185">Reference proteome</keyword>
<feature type="domain" description="Amidohydrolase 3" evidence="2">
    <location>
        <begin position="79"/>
        <end position="570"/>
    </location>
</feature>
<proteinExistence type="predicted"/>
<gene>
    <name evidence="3" type="ORF">ACFQ27_04305</name>
</gene>
<dbReference type="InterPro" id="IPR032466">
    <property type="entry name" value="Metal_Hydrolase"/>
</dbReference>
<dbReference type="PANTHER" id="PTHR22642:SF2">
    <property type="entry name" value="PROTEIN LONG AFTER FAR-RED 3"/>
    <property type="match status" value="1"/>
</dbReference>
<dbReference type="Gene3D" id="3.10.310.70">
    <property type="match status" value="1"/>
</dbReference>
<feature type="signal peptide" evidence="1">
    <location>
        <begin position="1"/>
        <end position="28"/>
    </location>
</feature>
<protein>
    <submittedName>
        <fullName evidence="3">Amidohydrolase</fullName>
        <ecNumber evidence="3">3.5.-.-</ecNumber>
    </submittedName>
</protein>
<dbReference type="InterPro" id="IPR011059">
    <property type="entry name" value="Metal-dep_hydrolase_composite"/>
</dbReference>
<dbReference type="Gene3D" id="3.20.20.140">
    <property type="entry name" value="Metal-dependent hydrolases"/>
    <property type="match status" value="1"/>
</dbReference>
<evidence type="ECO:0000256" key="1">
    <source>
        <dbReference type="SAM" id="SignalP"/>
    </source>
</evidence>
<reference evidence="4" key="1">
    <citation type="journal article" date="2019" name="Int. J. Syst. Evol. Microbiol.">
        <title>The Global Catalogue of Microorganisms (GCM) 10K type strain sequencing project: providing services to taxonomists for standard genome sequencing and annotation.</title>
        <authorList>
            <consortium name="The Broad Institute Genomics Platform"/>
            <consortium name="The Broad Institute Genome Sequencing Center for Infectious Disease"/>
            <person name="Wu L."/>
            <person name="Ma J."/>
        </authorList>
    </citation>
    <scope>NUCLEOTIDE SEQUENCE [LARGE SCALE GENOMIC DNA]</scope>
    <source>
        <strain evidence="4">CCUG 55074</strain>
    </source>
</reference>
<dbReference type="PANTHER" id="PTHR22642">
    <property type="entry name" value="IMIDAZOLONEPROPIONASE"/>
    <property type="match status" value="1"/>
</dbReference>
<dbReference type="EC" id="3.5.-.-" evidence="3"/>
<dbReference type="SUPFAM" id="SSF51338">
    <property type="entry name" value="Composite domain of metallo-dependent hydrolases"/>
    <property type="match status" value="1"/>
</dbReference>
<evidence type="ECO:0000259" key="2">
    <source>
        <dbReference type="Pfam" id="PF07969"/>
    </source>
</evidence>
<dbReference type="EMBL" id="JBHTLQ010000006">
    <property type="protein sequence ID" value="MFD1189791.1"/>
    <property type="molecule type" value="Genomic_DNA"/>
</dbReference>
<dbReference type="GO" id="GO:0016787">
    <property type="term" value="F:hydrolase activity"/>
    <property type="evidence" value="ECO:0007669"/>
    <property type="project" value="UniProtKB-KW"/>
</dbReference>